<gene>
    <name evidence="2" type="ORF">ALEPTO_LOCUS13892</name>
</gene>
<sequence>MSFTTVNVNLFPDPTFTPPTVQLSKKISRKTEVGDWTFAKRELNKRKGNANARVQYFERQLQKLESVVGPGSASLMSAAVVTSRREKTSFEHKKKDNKRGSSITATTATTSTIKIETH</sequence>
<feature type="region of interest" description="Disordered" evidence="1">
    <location>
        <begin position="82"/>
        <end position="118"/>
    </location>
</feature>
<evidence type="ECO:0000313" key="3">
    <source>
        <dbReference type="Proteomes" id="UP000789508"/>
    </source>
</evidence>
<dbReference type="Proteomes" id="UP000789508">
    <property type="component" value="Unassembled WGS sequence"/>
</dbReference>
<name>A0A9N9J6J5_9GLOM</name>
<comment type="caution">
    <text evidence="2">The sequence shown here is derived from an EMBL/GenBank/DDBJ whole genome shotgun (WGS) entry which is preliminary data.</text>
</comment>
<protein>
    <submittedName>
        <fullName evidence="2">6_t:CDS:1</fullName>
    </submittedName>
</protein>
<accession>A0A9N9J6J5</accession>
<reference evidence="2" key="1">
    <citation type="submission" date="2021-06" db="EMBL/GenBank/DDBJ databases">
        <authorList>
            <person name="Kallberg Y."/>
            <person name="Tangrot J."/>
            <person name="Rosling A."/>
        </authorList>
    </citation>
    <scope>NUCLEOTIDE SEQUENCE</scope>
    <source>
        <strain evidence="2">FL130A</strain>
    </source>
</reference>
<feature type="compositionally biased region" description="Basic and acidic residues" evidence="1">
    <location>
        <begin position="83"/>
        <end position="94"/>
    </location>
</feature>
<dbReference type="EMBL" id="CAJVPS010049470">
    <property type="protein sequence ID" value="CAG8766286.1"/>
    <property type="molecule type" value="Genomic_DNA"/>
</dbReference>
<feature type="compositionally biased region" description="Low complexity" evidence="1">
    <location>
        <begin position="101"/>
        <end position="118"/>
    </location>
</feature>
<evidence type="ECO:0000256" key="1">
    <source>
        <dbReference type="SAM" id="MobiDB-lite"/>
    </source>
</evidence>
<keyword evidence="3" id="KW-1185">Reference proteome</keyword>
<evidence type="ECO:0000313" key="2">
    <source>
        <dbReference type="EMBL" id="CAG8766286.1"/>
    </source>
</evidence>
<proteinExistence type="predicted"/>
<feature type="non-terminal residue" evidence="2">
    <location>
        <position position="118"/>
    </location>
</feature>
<organism evidence="2 3">
    <name type="scientific">Ambispora leptoticha</name>
    <dbReference type="NCBI Taxonomy" id="144679"/>
    <lineage>
        <taxon>Eukaryota</taxon>
        <taxon>Fungi</taxon>
        <taxon>Fungi incertae sedis</taxon>
        <taxon>Mucoromycota</taxon>
        <taxon>Glomeromycotina</taxon>
        <taxon>Glomeromycetes</taxon>
        <taxon>Archaeosporales</taxon>
        <taxon>Ambisporaceae</taxon>
        <taxon>Ambispora</taxon>
    </lineage>
</organism>
<dbReference type="AlphaFoldDB" id="A0A9N9J6J5"/>